<feature type="transmembrane region" description="Helical" evidence="1">
    <location>
        <begin position="20"/>
        <end position="36"/>
    </location>
</feature>
<feature type="transmembrane region" description="Helical" evidence="1">
    <location>
        <begin position="235"/>
        <end position="254"/>
    </location>
</feature>
<feature type="transmembrane region" description="Helical" evidence="1">
    <location>
        <begin position="141"/>
        <end position="159"/>
    </location>
</feature>
<dbReference type="GO" id="GO:0005886">
    <property type="term" value="C:plasma membrane"/>
    <property type="evidence" value="ECO:0007669"/>
    <property type="project" value="UniProtKB-SubCell"/>
</dbReference>
<dbReference type="KEGG" id="mri:Mal4_18060"/>
<dbReference type="Pfam" id="PF12679">
    <property type="entry name" value="ABC2_membrane_2"/>
    <property type="match status" value="1"/>
</dbReference>
<dbReference type="Proteomes" id="UP000320496">
    <property type="component" value="Chromosome"/>
</dbReference>
<feature type="transmembrane region" description="Helical" evidence="1">
    <location>
        <begin position="464"/>
        <end position="485"/>
    </location>
</feature>
<dbReference type="RefSeq" id="WP_145368357.1">
    <property type="nucleotide sequence ID" value="NZ_CP036275.1"/>
</dbReference>
<evidence type="ECO:0000313" key="2">
    <source>
        <dbReference type="EMBL" id="QDU37492.1"/>
    </source>
</evidence>
<reference evidence="2 3" key="1">
    <citation type="submission" date="2019-02" db="EMBL/GenBank/DDBJ databases">
        <title>Deep-cultivation of Planctomycetes and their phenomic and genomic characterization uncovers novel biology.</title>
        <authorList>
            <person name="Wiegand S."/>
            <person name="Jogler M."/>
            <person name="Boedeker C."/>
            <person name="Pinto D."/>
            <person name="Vollmers J."/>
            <person name="Rivas-Marin E."/>
            <person name="Kohn T."/>
            <person name="Peeters S.H."/>
            <person name="Heuer A."/>
            <person name="Rast P."/>
            <person name="Oberbeckmann S."/>
            <person name="Bunk B."/>
            <person name="Jeske O."/>
            <person name="Meyerdierks A."/>
            <person name="Storesund J.E."/>
            <person name="Kallscheuer N."/>
            <person name="Luecker S."/>
            <person name="Lage O.M."/>
            <person name="Pohl T."/>
            <person name="Merkel B.J."/>
            <person name="Hornburger P."/>
            <person name="Mueller R.-W."/>
            <person name="Bruemmer F."/>
            <person name="Labrenz M."/>
            <person name="Spormann A.M."/>
            <person name="Op den Camp H."/>
            <person name="Overmann J."/>
            <person name="Amann R."/>
            <person name="Jetten M.S.M."/>
            <person name="Mascher T."/>
            <person name="Medema M.H."/>
            <person name="Devos D.P."/>
            <person name="Kaster A.-K."/>
            <person name="Ovreas L."/>
            <person name="Rohde M."/>
            <person name="Galperin M.Y."/>
            <person name="Jogler C."/>
        </authorList>
    </citation>
    <scope>NUCLEOTIDE SEQUENCE [LARGE SCALE GENOMIC DNA]</scope>
    <source>
        <strain evidence="2 3">Mal4</strain>
    </source>
</reference>
<feature type="transmembrane region" description="Helical" evidence="1">
    <location>
        <begin position="497"/>
        <end position="514"/>
    </location>
</feature>
<sequence>MSNPIVTRELLSFLRRPGALWLQCGLAVVFVLLVVLRWPTDAHVAMSGTRSQEVFRIFAYGLLAAMLLVLPGFPATSIVRERNQGTLALLLGTPLGGSQILQGKLLATMLLALLLLSLSLPAVAASYALGGVSLSGISGAYGLLLATALGVTSLGLLVSSYSISSDGAVRWTYGLVLLWSVVSLVPHHFFAGAEGITGTAVEWLRCVSPIAALMAWLGAGDLGMRGVATEADIPARFVLLSVGMSILLTLWTLARMNQSIFDRSRSAGMIADEQSTGVQVLRRMFFIVDPRRRSSSIGPLVNPVMVKEFRCRRFGRLHWLLRLVAACAVLSLALSILTTTRTINWDVPTIGGVMVLLQVALLVLITPSLTSGLISTERETGGWVLLQMTPMSIGRIVWGKLLSVMLTLALVLCATLPGYLVMVYIEPGQRLEVQRVVVCLLITAIFAMLASAAVGSLFRKTAAATAAAYVTLLAICAAPLLVWLGRDAPFGHDTVEAALTINPVAAALSVIHVQGFQGYDLIPANWWFLGIASAASLLLMLLQTWRISRPA</sequence>
<evidence type="ECO:0000313" key="3">
    <source>
        <dbReference type="Proteomes" id="UP000320496"/>
    </source>
</evidence>
<keyword evidence="1" id="KW-0812">Transmembrane</keyword>
<feature type="transmembrane region" description="Helical" evidence="1">
    <location>
        <begin position="404"/>
        <end position="425"/>
    </location>
</feature>
<feature type="transmembrane region" description="Helical" evidence="1">
    <location>
        <begin position="349"/>
        <end position="369"/>
    </location>
</feature>
<dbReference type="AlphaFoldDB" id="A0A517Z4R6"/>
<keyword evidence="1" id="KW-0472">Membrane</keyword>
<feature type="transmembrane region" description="Helical" evidence="1">
    <location>
        <begin position="203"/>
        <end position="223"/>
    </location>
</feature>
<gene>
    <name evidence="2" type="ORF">Mal4_18060</name>
</gene>
<feature type="transmembrane region" description="Helical" evidence="1">
    <location>
        <begin position="526"/>
        <end position="545"/>
    </location>
</feature>
<proteinExistence type="predicted"/>
<feature type="transmembrane region" description="Helical" evidence="1">
    <location>
        <begin position="171"/>
        <end position="191"/>
    </location>
</feature>
<feature type="transmembrane region" description="Helical" evidence="1">
    <location>
        <begin position="319"/>
        <end position="337"/>
    </location>
</feature>
<feature type="transmembrane region" description="Helical" evidence="1">
    <location>
        <begin position="105"/>
        <end position="129"/>
    </location>
</feature>
<name>A0A517Z4R6_9PLAN</name>
<dbReference type="EMBL" id="CP036275">
    <property type="protein sequence ID" value="QDU37492.1"/>
    <property type="molecule type" value="Genomic_DNA"/>
</dbReference>
<accession>A0A517Z4R6</accession>
<keyword evidence="1" id="KW-1133">Transmembrane helix</keyword>
<feature type="transmembrane region" description="Helical" evidence="1">
    <location>
        <begin position="437"/>
        <end position="458"/>
    </location>
</feature>
<keyword evidence="3" id="KW-1185">Reference proteome</keyword>
<feature type="transmembrane region" description="Helical" evidence="1">
    <location>
        <begin position="57"/>
        <end position="79"/>
    </location>
</feature>
<dbReference type="PANTHER" id="PTHR43471">
    <property type="entry name" value="ABC TRANSPORTER PERMEASE"/>
    <property type="match status" value="1"/>
</dbReference>
<protein>
    <submittedName>
        <fullName evidence="2">ABC-2 family transporter protein</fullName>
    </submittedName>
</protein>
<dbReference type="GO" id="GO:0140359">
    <property type="term" value="F:ABC-type transporter activity"/>
    <property type="evidence" value="ECO:0007669"/>
    <property type="project" value="InterPro"/>
</dbReference>
<evidence type="ECO:0000256" key="1">
    <source>
        <dbReference type="SAM" id="Phobius"/>
    </source>
</evidence>
<dbReference type="OrthoDB" id="216295at2"/>
<organism evidence="2 3">
    <name type="scientific">Maioricimonas rarisocia</name>
    <dbReference type="NCBI Taxonomy" id="2528026"/>
    <lineage>
        <taxon>Bacteria</taxon>
        <taxon>Pseudomonadati</taxon>
        <taxon>Planctomycetota</taxon>
        <taxon>Planctomycetia</taxon>
        <taxon>Planctomycetales</taxon>
        <taxon>Planctomycetaceae</taxon>
        <taxon>Maioricimonas</taxon>
    </lineage>
</organism>